<keyword evidence="2" id="KW-1185">Reference proteome</keyword>
<dbReference type="OrthoDB" id="295639at2759"/>
<dbReference type="Proteomes" id="UP000692954">
    <property type="component" value="Unassembled WGS sequence"/>
</dbReference>
<organism evidence="1 2">
    <name type="scientific">Paramecium sonneborni</name>
    <dbReference type="NCBI Taxonomy" id="65129"/>
    <lineage>
        <taxon>Eukaryota</taxon>
        <taxon>Sar</taxon>
        <taxon>Alveolata</taxon>
        <taxon>Ciliophora</taxon>
        <taxon>Intramacronucleata</taxon>
        <taxon>Oligohymenophorea</taxon>
        <taxon>Peniculida</taxon>
        <taxon>Parameciidae</taxon>
        <taxon>Paramecium</taxon>
    </lineage>
</organism>
<accession>A0A8S1QY72</accession>
<name>A0A8S1QY72_9CILI</name>
<sequence length="398" mass="45982">MIILISAILNVVNSYIGDPTCISQVTQSTCQNLGYCFWDGLTCQVEDCYKIDEIAACRPSGFLHTTAPIICNSLELEAYFYQIYANVCNDPSDDPNELIQHYIRYQEPKNGYADKSLNGNNLNYWNTNVPQYGSISQIYTIQILKQDMSQLDQTLDIYIKYLTLFLSDTYWTYDQEKSISYMFQQLRDDTTLASINKKLMIGKVWQIVDNLFERFRIIGNNYTAIYPLYSINQVALSRLQTELSGRKHVATFKWGQYQYNGYIQVMGYDLHQFGFVGQLTQVYEINIYDNGHNTQSLNYGIMYTFPFDISTMSSIYLYSFDRVTLQETQIRMLTIGNFQDCNYDSTTKKSTCQIYPLTGNTKYFIGTTLSTCGSIPKRYKCKQPRCLWTGSSCTNNPP</sequence>
<evidence type="ECO:0000313" key="1">
    <source>
        <dbReference type="EMBL" id="CAD8119882.1"/>
    </source>
</evidence>
<dbReference type="AlphaFoldDB" id="A0A8S1QY72"/>
<protein>
    <submittedName>
        <fullName evidence="1">Uncharacterized protein</fullName>
    </submittedName>
</protein>
<dbReference type="EMBL" id="CAJJDN010000123">
    <property type="protein sequence ID" value="CAD8119882.1"/>
    <property type="molecule type" value="Genomic_DNA"/>
</dbReference>
<proteinExistence type="predicted"/>
<gene>
    <name evidence="1" type="ORF">PSON_ATCC_30995.1.T1230063</name>
</gene>
<evidence type="ECO:0000313" key="2">
    <source>
        <dbReference type="Proteomes" id="UP000692954"/>
    </source>
</evidence>
<comment type="caution">
    <text evidence="1">The sequence shown here is derived from an EMBL/GenBank/DDBJ whole genome shotgun (WGS) entry which is preliminary data.</text>
</comment>
<reference evidence="1" key="1">
    <citation type="submission" date="2021-01" db="EMBL/GenBank/DDBJ databases">
        <authorList>
            <consortium name="Genoscope - CEA"/>
            <person name="William W."/>
        </authorList>
    </citation>
    <scope>NUCLEOTIDE SEQUENCE</scope>
</reference>